<protein>
    <submittedName>
        <fullName evidence="7">Putative zinc protease</fullName>
        <ecNumber evidence="7">3.4.24.-</ecNumber>
    </submittedName>
</protein>
<organism evidence="7 8">
    <name type="scientific">Tepidimonas aquatica</name>
    <dbReference type="NCBI Taxonomy" id="247482"/>
    <lineage>
        <taxon>Bacteria</taxon>
        <taxon>Pseudomonadati</taxon>
        <taxon>Pseudomonadota</taxon>
        <taxon>Betaproteobacteria</taxon>
        <taxon>Burkholderiales</taxon>
        <taxon>Tepidimonas</taxon>
    </lineage>
</organism>
<dbReference type="EC" id="3.4.24.-" evidence="7"/>
<dbReference type="PROSITE" id="PS00143">
    <property type="entry name" value="INSULINASE"/>
    <property type="match status" value="1"/>
</dbReference>
<dbReference type="PROSITE" id="PS51257">
    <property type="entry name" value="PROKAR_LIPOPROTEIN"/>
    <property type="match status" value="1"/>
</dbReference>
<dbReference type="InterPro" id="IPR011765">
    <property type="entry name" value="Pept_M16_N"/>
</dbReference>
<keyword evidence="7" id="KW-0378">Hydrolase</keyword>
<dbReference type="GO" id="GO:0046872">
    <property type="term" value="F:metal ion binding"/>
    <property type="evidence" value="ECO:0007669"/>
    <property type="project" value="InterPro"/>
</dbReference>
<feature type="chain" id="PRO_5021853629" evidence="4">
    <location>
        <begin position="38"/>
        <end position="478"/>
    </location>
</feature>
<evidence type="ECO:0000256" key="4">
    <source>
        <dbReference type="SAM" id="SignalP"/>
    </source>
</evidence>
<dbReference type="InterPro" id="IPR011249">
    <property type="entry name" value="Metalloenz_LuxS/M16"/>
</dbReference>
<gene>
    <name evidence="7" type="ORF">Taqua_00155</name>
</gene>
<proteinExistence type="inferred from homology"/>
<evidence type="ECO:0000259" key="6">
    <source>
        <dbReference type="Pfam" id="PF05193"/>
    </source>
</evidence>
<dbReference type="PANTHER" id="PTHR11851">
    <property type="entry name" value="METALLOPROTEASE"/>
    <property type="match status" value="1"/>
</dbReference>
<dbReference type="Gene3D" id="3.30.830.10">
    <property type="entry name" value="Metalloenzyme, LuxS/M16 peptidase-like"/>
    <property type="match status" value="2"/>
</dbReference>
<evidence type="ECO:0000256" key="2">
    <source>
        <dbReference type="ARBA" id="ARBA00007261"/>
    </source>
</evidence>
<reference evidence="7 8" key="1">
    <citation type="submission" date="2019-07" db="EMBL/GenBank/DDBJ databases">
        <title>Tepidimonas aquatica CLN-1 draft genome.</title>
        <authorList>
            <person name="Da Costa M.S."/>
            <person name="Froufe H.J.C."/>
            <person name="Egas C."/>
            <person name="Albuquerque L."/>
        </authorList>
    </citation>
    <scope>NUCLEOTIDE SEQUENCE [LARGE SCALE GENOMIC DNA]</scope>
    <source>
        <strain evidence="7 8">CLN-1</strain>
    </source>
</reference>
<dbReference type="PANTHER" id="PTHR11851:SF49">
    <property type="entry name" value="MITOCHONDRIAL-PROCESSING PEPTIDASE SUBUNIT ALPHA"/>
    <property type="match status" value="1"/>
</dbReference>
<dbReference type="GO" id="GO:0004222">
    <property type="term" value="F:metalloendopeptidase activity"/>
    <property type="evidence" value="ECO:0007669"/>
    <property type="project" value="InterPro"/>
</dbReference>
<dbReference type="Pfam" id="PF00675">
    <property type="entry name" value="Peptidase_M16"/>
    <property type="match status" value="1"/>
</dbReference>
<comment type="cofactor">
    <cofactor evidence="1">
        <name>Zn(2+)</name>
        <dbReference type="ChEBI" id="CHEBI:29105"/>
    </cofactor>
</comment>
<dbReference type="Pfam" id="PF05193">
    <property type="entry name" value="Peptidase_M16_C"/>
    <property type="match status" value="1"/>
</dbReference>
<feature type="domain" description="Peptidase M16 C-terminal" evidence="6">
    <location>
        <begin position="217"/>
        <end position="406"/>
    </location>
</feature>
<dbReference type="InterPro" id="IPR007863">
    <property type="entry name" value="Peptidase_M16_C"/>
</dbReference>
<comment type="similarity">
    <text evidence="2 3">Belongs to the peptidase M16 family.</text>
</comment>
<dbReference type="Proteomes" id="UP000318554">
    <property type="component" value="Unassembled WGS sequence"/>
</dbReference>
<name>A0A554WWK9_9BURK</name>
<dbReference type="SUPFAM" id="SSF63411">
    <property type="entry name" value="LuxS/MPP-like metallohydrolase"/>
    <property type="match status" value="2"/>
</dbReference>
<dbReference type="RefSeq" id="WP_144324148.1">
    <property type="nucleotide sequence ID" value="NZ_VJNA01000001.1"/>
</dbReference>
<dbReference type="GO" id="GO:0006508">
    <property type="term" value="P:proteolysis"/>
    <property type="evidence" value="ECO:0007669"/>
    <property type="project" value="UniProtKB-KW"/>
</dbReference>
<comment type="caution">
    <text evidence="7">The sequence shown here is derived from an EMBL/GenBank/DDBJ whole genome shotgun (WGS) entry which is preliminary data.</text>
</comment>
<evidence type="ECO:0000256" key="3">
    <source>
        <dbReference type="RuleBase" id="RU004447"/>
    </source>
</evidence>
<feature type="domain" description="Peptidase M16 N-terminal" evidence="5">
    <location>
        <begin position="63"/>
        <end position="208"/>
    </location>
</feature>
<evidence type="ECO:0000313" key="8">
    <source>
        <dbReference type="Proteomes" id="UP000318554"/>
    </source>
</evidence>
<dbReference type="InterPro" id="IPR001431">
    <property type="entry name" value="Pept_M16_Zn_BS"/>
</dbReference>
<feature type="signal peptide" evidence="4">
    <location>
        <begin position="1"/>
        <end position="37"/>
    </location>
</feature>
<dbReference type="EMBL" id="VJNA01000001">
    <property type="protein sequence ID" value="TSE27959.1"/>
    <property type="molecule type" value="Genomic_DNA"/>
</dbReference>
<keyword evidence="4" id="KW-0732">Signal</keyword>
<dbReference type="OrthoDB" id="9811314at2"/>
<keyword evidence="7" id="KW-0645">Protease</keyword>
<sequence length="478" mass="53002">MKESNPIRPHRRIGICIRLGAAALATAVIGCLPPAWAAGAAPTAPTVQPTRLHTATLSNGLTVIVQPDRRAPTAVMMLWLRVGAMDESDREAGVAHVLEHMMFKGTPRLAEGEYSRRVAAMGGRDNAFTSRDVTVYHVQVPADALREAMALEAERFAHNAWTAETLQRELAVIREERRQRIEDEPQARFYEQFMATALLAHPYRRPVIGWMANLEALNAATVRGFYQRWYAPNNAALVVVGDVQPQQVVAWAQQTFGALPVRVLPARVPEAEPPQRGLRRLQWHDRVRHASVLLGWRVPRLRHTDDASPEAHDALALALLAGVLDGHSAARLERTLVRTADPSARLADAVSAGYDLAARGPTLFMVSATVRPGVAPQQVEQALRAEIERIAREGVSPAELDRVRNQWAAQQVFALDSPFAQARELGEHWSLQWPLDASARLLQRMQTITPDDVQRVAQRYFGDATLTAGWLLPQEEPR</sequence>
<keyword evidence="8" id="KW-1185">Reference proteome</keyword>
<dbReference type="InterPro" id="IPR050361">
    <property type="entry name" value="MPP/UQCRC_Complex"/>
</dbReference>
<evidence type="ECO:0000256" key="1">
    <source>
        <dbReference type="ARBA" id="ARBA00001947"/>
    </source>
</evidence>
<dbReference type="AlphaFoldDB" id="A0A554WWK9"/>
<evidence type="ECO:0000313" key="7">
    <source>
        <dbReference type="EMBL" id="TSE27959.1"/>
    </source>
</evidence>
<accession>A0A554WWK9</accession>
<evidence type="ECO:0000259" key="5">
    <source>
        <dbReference type="Pfam" id="PF00675"/>
    </source>
</evidence>